<evidence type="ECO:0000313" key="3">
    <source>
        <dbReference type="EMBL" id="GGI79522.1"/>
    </source>
</evidence>
<dbReference type="Proteomes" id="UP000613743">
    <property type="component" value="Unassembled WGS sequence"/>
</dbReference>
<proteinExistence type="inferred from homology"/>
<comment type="caution">
    <text evidence="3">The sequence shown here is derived from an EMBL/GenBank/DDBJ whole genome shotgun (WGS) entry which is preliminary data.</text>
</comment>
<keyword evidence="4" id="KW-1185">Reference proteome</keyword>
<comment type="similarity">
    <text evidence="1 2">Belongs to the BolA/IbaG family.</text>
</comment>
<evidence type="ECO:0000256" key="2">
    <source>
        <dbReference type="RuleBase" id="RU003860"/>
    </source>
</evidence>
<evidence type="ECO:0000256" key="1">
    <source>
        <dbReference type="ARBA" id="ARBA00005578"/>
    </source>
</evidence>
<gene>
    <name evidence="3" type="primary">yrbA</name>
    <name evidence="3" type="ORF">GCM10009332_16150</name>
</gene>
<dbReference type="EMBL" id="BMPZ01000003">
    <property type="protein sequence ID" value="GGI79522.1"/>
    <property type="molecule type" value="Genomic_DNA"/>
</dbReference>
<reference evidence="3" key="2">
    <citation type="submission" date="2020-09" db="EMBL/GenBank/DDBJ databases">
        <authorList>
            <person name="Sun Q."/>
            <person name="Ohkuma M."/>
        </authorList>
    </citation>
    <scope>NUCLEOTIDE SEQUENCE</scope>
    <source>
        <strain evidence="3">JCM 30804</strain>
    </source>
</reference>
<sequence>MENNELEQKLEDIKQALNTAMALEELQVTAEGTHFKIIAVGDCFDGLSKIKQQQAIYGPLMDKVTSGELHAITIKTFTPTQWKREKVFNMV</sequence>
<name>A0A917JP15_9GAMM</name>
<organism evidence="3 4">
    <name type="scientific">Shewanella gelidii</name>
    <dbReference type="NCBI Taxonomy" id="1642821"/>
    <lineage>
        <taxon>Bacteria</taxon>
        <taxon>Pseudomonadati</taxon>
        <taxon>Pseudomonadota</taxon>
        <taxon>Gammaproteobacteria</taxon>
        <taxon>Alteromonadales</taxon>
        <taxon>Shewanellaceae</taxon>
        <taxon>Shewanella</taxon>
    </lineage>
</organism>
<protein>
    <recommendedName>
        <fullName evidence="5">BolA family transcriptional regulator</fullName>
    </recommendedName>
</protein>
<evidence type="ECO:0008006" key="5">
    <source>
        <dbReference type="Google" id="ProtNLM"/>
    </source>
</evidence>
<dbReference type="AlphaFoldDB" id="A0A917JP15"/>
<dbReference type="SUPFAM" id="SSF82657">
    <property type="entry name" value="BolA-like"/>
    <property type="match status" value="1"/>
</dbReference>
<dbReference type="PANTHER" id="PTHR46229:SF4">
    <property type="entry name" value="ACID STRESS PROTEIN IBAG"/>
    <property type="match status" value="1"/>
</dbReference>
<reference evidence="3" key="1">
    <citation type="journal article" date="2014" name="Int. J. Syst. Evol. Microbiol.">
        <title>Complete genome sequence of Corynebacterium casei LMG S-19264T (=DSM 44701T), isolated from a smear-ripened cheese.</title>
        <authorList>
            <consortium name="US DOE Joint Genome Institute (JGI-PGF)"/>
            <person name="Walter F."/>
            <person name="Albersmeier A."/>
            <person name="Kalinowski J."/>
            <person name="Ruckert C."/>
        </authorList>
    </citation>
    <scope>NUCLEOTIDE SEQUENCE</scope>
    <source>
        <strain evidence="3">JCM 30804</strain>
    </source>
</reference>
<dbReference type="PANTHER" id="PTHR46229">
    <property type="entry name" value="BOLA TRANSCRIPTION REGULATOR"/>
    <property type="match status" value="1"/>
</dbReference>
<dbReference type="InterPro" id="IPR050961">
    <property type="entry name" value="BolA/IbaG_stress_morph_reg"/>
</dbReference>
<dbReference type="InterPro" id="IPR002634">
    <property type="entry name" value="BolA"/>
</dbReference>
<dbReference type="PIRSF" id="PIRSF003113">
    <property type="entry name" value="BolA"/>
    <property type="match status" value="1"/>
</dbReference>
<evidence type="ECO:0000313" key="4">
    <source>
        <dbReference type="Proteomes" id="UP000613743"/>
    </source>
</evidence>
<accession>A0A917JP15</accession>
<dbReference type="RefSeq" id="WP_188919669.1">
    <property type="nucleotide sequence ID" value="NZ_BMPZ01000003.1"/>
</dbReference>
<dbReference type="InterPro" id="IPR036065">
    <property type="entry name" value="BolA-like_sf"/>
</dbReference>
<dbReference type="Gene3D" id="3.30.300.90">
    <property type="entry name" value="BolA-like"/>
    <property type="match status" value="1"/>
</dbReference>
<dbReference type="Pfam" id="PF01722">
    <property type="entry name" value="BolA"/>
    <property type="match status" value="1"/>
</dbReference>